<dbReference type="CDD" id="cd10227">
    <property type="entry name" value="ASKHA_NBD_ParM-like"/>
    <property type="match status" value="1"/>
</dbReference>
<reference evidence="4" key="1">
    <citation type="submission" date="2016-11" db="EMBL/GenBank/DDBJ databases">
        <authorList>
            <person name="Varghese N."/>
            <person name="Submissions S."/>
        </authorList>
    </citation>
    <scope>NUCLEOTIDE SEQUENCE [LARGE SCALE GENOMIC DNA]</scope>
    <source>
        <strain evidence="4">DSM 15518</strain>
    </source>
</reference>
<proteinExistence type="predicted"/>
<dbReference type="RefSeq" id="WP_072890330.1">
    <property type="nucleotide sequence ID" value="NZ_FRAE01000076.1"/>
</dbReference>
<gene>
    <name evidence="3" type="ORF">SAMN02744037_02413</name>
</gene>
<name>A0A1M6SRW7_9FIRM</name>
<sequence length="313" mass="35300">MQKVILGYDSGNGAIKTSNGDVFTAGFVASDNPISNKDLLEYQGKFYNIGMNRVKYKYDKTIDNDYFILCLAAIGKKLEKMNIGNEKVEIVLGIGLPLSHFSLKEKFVEYFKRKDVSFVWCGKRYNVMIDTVMCFPQAIAGFMTGLKKYDNVPFINLFDCGKVTLDCVKISNNRPLLNTAISLNYGVLMLIKRIQENVRKETGIELEEEQIEIALKDNSNSSLFFDNRLEKIIIDTRNDFVSEMLSELRENGYELQSTVNLLIGGGSSIILSSLNEDKCSNKIGYTEAIPDAQLANAKGYEMLVKETLLRSKQ</sequence>
<organism evidence="3 4">
    <name type="scientific">Tepidibacter formicigenes DSM 15518</name>
    <dbReference type="NCBI Taxonomy" id="1123349"/>
    <lineage>
        <taxon>Bacteria</taxon>
        <taxon>Bacillati</taxon>
        <taxon>Bacillota</taxon>
        <taxon>Clostridia</taxon>
        <taxon>Peptostreptococcales</taxon>
        <taxon>Peptostreptococcaceae</taxon>
        <taxon>Tepidibacter</taxon>
    </lineage>
</organism>
<dbReference type="Gene3D" id="3.30.420.40">
    <property type="match status" value="2"/>
</dbReference>
<evidence type="ECO:0000259" key="2">
    <source>
        <dbReference type="Pfam" id="PF21522"/>
    </source>
</evidence>
<dbReference type="Pfam" id="PF21522">
    <property type="entry name" value="MreB-like_C"/>
    <property type="match status" value="1"/>
</dbReference>
<feature type="domain" description="Actin homologue MreB-like C-terminal" evidence="2">
    <location>
        <begin position="157"/>
        <end position="276"/>
    </location>
</feature>
<dbReference type="OrthoDB" id="1883643at2"/>
<keyword evidence="4" id="KW-1185">Reference proteome</keyword>
<dbReference type="InterPro" id="IPR043129">
    <property type="entry name" value="ATPase_NBD"/>
</dbReference>
<feature type="domain" description="Actin-like protein N-terminal" evidence="1">
    <location>
        <begin position="7"/>
        <end position="138"/>
    </location>
</feature>
<protein>
    <submittedName>
        <fullName evidence="3">Plasmid segregation actin-type ATPase ParM</fullName>
    </submittedName>
</protein>
<dbReference type="Proteomes" id="UP000242497">
    <property type="component" value="Unassembled WGS sequence"/>
</dbReference>
<evidence type="ECO:0000259" key="1">
    <source>
        <dbReference type="Pfam" id="PF17989"/>
    </source>
</evidence>
<dbReference type="STRING" id="1123349.SAMN02744037_02413"/>
<dbReference type="Pfam" id="PF17989">
    <property type="entry name" value="ALP_N"/>
    <property type="match status" value="1"/>
</dbReference>
<evidence type="ECO:0000313" key="4">
    <source>
        <dbReference type="Proteomes" id="UP000242497"/>
    </source>
</evidence>
<dbReference type="SUPFAM" id="SSF53067">
    <property type="entry name" value="Actin-like ATPase domain"/>
    <property type="match status" value="2"/>
</dbReference>
<evidence type="ECO:0000313" key="3">
    <source>
        <dbReference type="EMBL" id="SHK47399.1"/>
    </source>
</evidence>
<dbReference type="InterPro" id="IPR049067">
    <property type="entry name" value="MreB-like_C"/>
</dbReference>
<accession>A0A1M6SRW7</accession>
<dbReference type="InterPro" id="IPR040607">
    <property type="entry name" value="ALP_N"/>
</dbReference>
<dbReference type="AlphaFoldDB" id="A0A1M6SRW7"/>
<dbReference type="EMBL" id="FRAE01000076">
    <property type="protein sequence ID" value="SHK47399.1"/>
    <property type="molecule type" value="Genomic_DNA"/>
</dbReference>